<reference evidence="12 13" key="1">
    <citation type="journal article" date="2018" name="Gigascience">
        <title>Genomes of trombidid mites reveal novel predicted allergens and laterally-transferred genes associated with secondary metabolism.</title>
        <authorList>
            <person name="Dong X."/>
            <person name="Chaisiri K."/>
            <person name="Xia D."/>
            <person name="Armstrong S.D."/>
            <person name="Fang Y."/>
            <person name="Donnelly M.J."/>
            <person name="Kadowaki T."/>
            <person name="McGarry J.W."/>
            <person name="Darby A.C."/>
            <person name="Makepeace B.L."/>
        </authorList>
    </citation>
    <scope>NUCLEOTIDE SEQUENCE [LARGE SCALE GENOMIC DNA]</scope>
    <source>
        <strain evidence="12">UoL-WK</strain>
    </source>
</reference>
<dbReference type="InterPro" id="IPR008753">
    <property type="entry name" value="Peptidase_M13_N"/>
</dbReference>
<evidence type="ECO:0000313" key="10">
    <source>
        <dbReference type="EMBL" id="RWS04411.1"/>
    </source>
</evidence>
<keyword evidence="13" id="KW-1185">Reference proteome</keyword>
<sequence>MKACDNFYEFACGGWKRKFPRPFDAKQWSTWTMLKEKITEDMIEMMSTRNVEKTSLAVKKTKQYFESCMDSENQSNATISDLINLFDSIGGFPLLNKSWSEENFDWQKVQPPQLLSYEISFDNDFEIIAVRDKTSEFREEIKKKLAILKIDLSDKELEEYIDELIDFDRQLFQDSKSYINTENMSLLQMEYAFKGIDWFQIFSQIFNSVGFKITTVEQILIKNYQYFRNLGDRLKSQNSRTLANYIGAKLLLEIDKYRILDSISNTKEIDERALRVACYHLTENSFHNVINYKYLQHNDVSKTLEEFNKFRMQMKEAFILAIKQSKWMSDNGKEWANSKEKNSYYFPIICHLLEPTLAAIQPPFFYSFAPIALNFGAIGTIIGHEIVHKYFESKFNEFKNIKNQSVALKMMENFDCLKNQYSKIVEHSVNKVYKINGSRTLGGNIADNLGVQLAFSAYKIFMTANDIGIKLPAAMSRFTRKQLFFIGYANVWCNNHDESFIHQQFEFDVHSPSRYRVIVPLQNSETFLRTFDCKKGSYMNP</sequence>
<accession>A0A3S3NNA6</accession>
<dbReference type="InterPro" id="IPR000718">
    <property type="entry name" value="Peptidase_M13"/>
</dbReference>
<dbReference type="SUPFAM" id="SSF55486">
    <property type="entry name" value="Metalloproteases ('zincins'), catalytic domain"/>
    <property type="match status" value="1"/>
</dbReference>
<dbReference type="Gene3D" id="1.10.1380.10">
    <property type="entry name" value="Neutral endopeptidase , domain2"/>
    <property type="match status" value="1"/>
</dbReference>
<organism evidence="12 13">
    <name type="scientific">Dinothrombium tinctorium</name>
    <dbReference type="NCBI Taxonomy" id="1965070"/>
    <lineage>
        <taxon>Eukaryota</taxon>
        <taxon>Metazoa</taxon>
        <taxon>Ecdysozoa</taxon>
        <taxon>Arthropoda</taxon>
        <taxon>Chelicerata</taxon>
        <taxon>Arachnida</taxon>
        <taxon>Acari</taxon>
        <taxon>Acariformes</taxon>
        <taxon>Trombidiformes</taxon>
        <taxon>Prostigmata</taxon>
        <taxon>Anystina</taxon>
        <taxon>Parasitengona</taxon>
        <taxon>Trombidioidea</taxon>
        <taxon>Trombidiidae</taxon>
        <taxon>Dinothrombium</taxon>
    </lineage>
</organism>
<protein>
    <recommendedName>
        <fullName evidence="14">Endothelin-converting enzyme 1-like protein</fullName>
    </recommendedName>
</protein>
<evidence type="ECO:0000256" key="1">
    <source>
        <dbReference type="ARBA" id="ARBA00001947"/>
    </source>
</evidence>
<comment type="similarity">
    <text evidence="2">Belongs to the peptidase M13 family.</text>
</comment>
<keyword evidence="7" id="KW-0482">Metalloprotease</keyword>
<dbReference type="GO" id="GO:0004222">
    <property type="term" value="F:metalloendopeptidase activity"/>
    <property type="evidence" value="ECO:0007669"/>
    <property type="project" value="InterPro"/>
</dbReference>
<feature type="domain" description="Peptidase M13 N-terminal" evidence="9">
    <location>
        <begin position="138"/>
        <end position="340"/>
    </location>
</feature>
<dbReference type="OrthoDB" id="6475849at2759"/>
<evidence type="ECO:0000256" key="5">
    <source>
        <dbReference type="ARBA" id="ARBA00022801"/>
    </source>
</evidence>
<evidence type="ECO:0000256" key="4">
    <source>
        <dbReference type="ARBA" id="ARBA00022723"/>
    </source>
</evidence>
<dbReference type="PROSITE" id="PS51885">
    <property type="entry name" value="NEPRILYSIN"/>
    <property type="match status" value="1"/>
</dbReference>
<keyword evidence="3" id="KW-0645">Protease</keyword>
<feature type="domain" description="Peptidase M13 C-terminal" evidence="8">
    <location>
        <begin position="342"/>
        <end position="541"/>
    </location>
</feature>
<gene>
    <name evidence="12" type="ORF">B4U79_01126</name>
    <name evidence="10" type="ORF">B4U79_03369</name>
    <name evidence="11" type="ORF">B4U79_09145</name>
</gene>
<dbReference type="InterPro" id="IPR024079">
    <property type="entry name" value="MetalloPept_cat_dom_sf"/>
</dbReference>
<dbReference type="PRINTS" id="PR00786">
    <property type="entry name" value="NEPRILYSIN"/>
</dbReference>
<dbReference type="InterPro" id="IPR042089">
    <property type="entry name" value="Peptidase_M13_dom_2"/>
</dbReference>
<dbReference type="Pfam" id="PF05649">
    <property type="entry name" value="Peptidase_M13_N"/>
    <property type="match status" value="2"/>
</dbReference>
<keyword evidence="5" id="KW-0378">Hydrolase</keyword>
<evidence type="ECO:0000256" key="6">
    <source>
        <dbReference type="ARBA" id="ARBA00022833"/>
    </source>
</evidence>
<name>A0A3S3NNA6_9ACAR</name>
<keyword evidence="6" id="KW-0862">Zinc</keyword>
<dbReference type="EMBL" id="NCKU01004350">
    <property type="protein sequence ID" value="RWS06078.1"/>
    <property type="molecule type" value="Genomic_DNA"/>
</dbReference>
<proteinExistence type="inferred from homology"/>
<dbReference type="PANTHER" id="PTHR11733">
    <property type="entry name" value="ZINC METALLOPROTEASE FAMILY M13 NEPRILYSIN-RELATED"/>
    <property type="match status" value="1"/>
</dbReference>
<dbReference type="AlphaFoldDB" id="A0A3S3NNA6"/>
<evidence type="ECO:0000313" key="12">
    <source>
        <dbReference type="EMBL" id="RWS06078.1"/>
    </source>
</evidence>
<dbReference type="GO" id="GO:0005886">
    <property type="term" value="C:plasma membrane"/>
    <property type="evidence" value="ECO:0007669"/>
    <property type="project" value="TreeGrafter"/>
</dbReference>
<dbReference type="Proteomes" id="UP000285301">
    <property type="component" value="Unassembled WGS sequence"/>
</dbReference>
<dbReference type="CDD" id="cd08662">
    <property type="entry name" value="M13"/>
    <property type="match status" value="1"/>
</dbReference>
<dbReference type="GO" id="GO:0016485">
    <property type="term" value="P:protein processing"/>
    <property type="evidence" value="ECO:0007669"/>
    <property type="project" value="TreeGrafter"/>
</dbReference>
<reference evidence="12" key="2">
    <citation type="submission" date="2018-11" db="EMBL/GenBank/DDBJ databases">
        <title>Trombidioid mite genomics.</title>
        <authorList>
            <person name="Dong X."/>
        </authorList>
    </citation>
    <scope>NUCLEOTIDE SEQUENCE</scope>
    <source>
        <strain evidence="12">UoL-WK</strain>
    </source>
</reference>
<feature type="domain" description="Peptidase M13 N-terminal" evidence="9">
    <location>
        <begin position="4"/>
        <end position="109"/>
    </location>
</feature>
<dbReference type="Gene3D" id="3.40.390.10">
    <property type="entry name" value="Collagenase (Catalytic Domain)"/>
    <property type="match status" value="2"/>
</dbReference>
<evidence type="ECO:0008006" key="14">
    <source>
        <dbReference type="Google" id="ProtNLM"/>
    </source>
</evidence>
<keyword evidence="4" id="KW-0479">Metal-binding</keyword>
<evidence type="ECO:0000259" key="8">
    <source>
        <dbReference type="Pfam" id="PF01431"/>
    </source>
</evidence>
<comment type="cofactor">
    <cofactor evidence="1">
        <name>Zn(2+)</name>
        <dbReference type="ChEBI" id="CHEBI:29105"/>
    </cofactor>
</comment>
<evidence type="ECO:0000259" key="9">
    <source>
        <dbReference type="Pfam" id="PF05649"/>
    </source>
</evidence>
<dbReference type="InterPro" id="IPR018497">
    <property type="entry name" value="Peptidase_M13_C"/>
</dbReference>
<dbReference type="GO" id="GO:0046872">
    <property type="term" value="F:metal ion binding"/>
    <property type="evidence" value="ECO:0007669"/>
    <property type="project" value="UniProtKB-KW"/>
</dbReference>
<evidence type="ECO:0000256" key="7">
    <source>
        <dbReference type="ARBA" id="ARBA00023049"/>
    </source>
</evidence>
<dbReference type="PANTHER" id="PTHR11733:SF241">
    <property type="entry name" value="GH26575P-RELATED"/>
    <property type="match status" value="1"/>
</dbReference>
<comment type="caution">
    <text evidence="12">The sequence shown here is derived from an EMBL/GenBank/DDBJ whole genome shotgun (WGS) entry which is preliminary data.</text>
</comment>
<evidence type="ECO:0000256" key="3">
    <source>
        <dbReference type="ARBA" id="ARBA00022670"/>
    </source>
</evidence>
<evidence type="ECO:0000313" key="11">
    <source>
        <dbReference type="EMBL" id="RWS04434.1"/>
    </source>
</evidence>
<dbReference type="EMBL" id="NCKU01005568">
    <property type="protein sequence ID" value="RWS04411.1"/>
    <property type="molecule type" value="Genomic_DNA"/>
</dbReference>
<dbReference type="Pfam" id="PF01431">
    <property type="entry name" value="Peptidase_M13"/>
    <property type="match status" value="1"/>
</dbReference>
<dbReference type="EMBL" id="NCKU01005552">
    <property type="protein sequence ID" value="RWS04434.1"/>
    <property type="molecule type" value="Genomic_DNA"/>
</dbReference>
<evidence type="ECO:0000256" key="2">
    <source>
        <dbReference type="ARBA" id="ARBA00007357"/>
    </source>
</evidence>
<feature type="non-terminal residue" evidence="12">
    <location>
        <position position="541"/>
    </location>
</feature>
<evidence type="ECO:0000313" key="13">
    <source>
        <dbReference type="Proteomes" id="UP000285301"/>
    </source>
</evidence>